<sequence>MSVLEVAAALPGPEELLRRSQALAMCDAIMSPAWEDRYYSVDSRWSPDRGERMASMRNGSGDEYSIVFSPAGVFIRGLDHEVPYSPGLFDEVPAVFARQVAEPAFGHGSNICLWREAGDDGWHGRGADTAAWLFELLANGTPAAYQEFAEDYYEEDVDLEAVTEVFALRPLTDALVRRLNPDVSIAYLADDITEIDYPR</sequence>
<keyword evidence="2" id="KW-1185">Reference proteome</keyword>
<reference evidence="1 2" key="1">
    <citation type="submission" date="2018-03" db="EMBL/GenBank/DDBJ databases">
        <title>Genomic Encyclopedia of Archaeal and Bacterial Type Strains, Phase II (KMG-II): from individual species to whole genera.</title>
        <authorList>
            <person name="Goeker M."/>
        </authorList>
    </citation>
    <scope>NUCLEOTIDE SEQUENCE [LARGE SCALE GENOMIC DNA]</scope>
    <source>
        <strain evidence="1 2">DSM 43146</strain>
    </source>
</reference>
<proteinExistence type="predicted"/>
<evidence type="ECO:0000313" key="1">
    <source>
        <dbReference type="EMBL" id="PRX16845.1"/>
    </source>
</evidence>
<gene>
    <name evidence="1" type="ORF">CLV67_118176</name>
</gene>
<evidence type="ECO:0000313" key="2">
    <source>
        <dbReference type="Proteomes" id="UP000239415"/>
    </source>
</evidence>
<protein>
    <submittedName>
        <fullName evidence="1">Uncharacterized protein</fullName>
    </submittedName>
</protein>
<organism evidence="1 2">
    <name type="scientific">Actinoplanes italicus</name>
    <dbReference type="NCBI Taxonomy" id="113567"/>
    <lineage>
        <taxon>Bacteria</taxon>
        <taxon>Bacillati</taxon>
        <taxon>Actinomycetota</taxon>
        <taxon>Actinomycetes</taxon>
        <taxon>Micromonosporales</taxon>
        <taxon>Micromonosporaceae</taxon>
        <taxon>Actinoplanes</taxon>
    </lineage>
</organism>
<dbReference type="EMBL" id="PVMZ01000018">
    <property type="protein sequence ID" value="PRX16845.1"/>
    <property type="molecule type" value="Genomic_DNA"/>
</dbReference>
<dbReference type="AlphaFoldDB" id="A0A2T0K207"/>
<dbReference type="Proteomes" id="UP000239415">
    <property type="component" value="Unassembled WGS sequence"/>
</dbReference>
<dbReference type="RefSeq" id="WP_239166369.1">
    <property type="nucleotide sequence ID" value="NZ_BOMO01000064.1"/>
</dbReference>
<name>A0A2T0K207_9ACTN</name>
<accession>A0A2T0K207</accession>
<comment type="caution">
    <text evidence="1">The sequence shown here is derived from an EMBL/GenBank/DDBJ whole genome shotgun (WGS) entry which is preliminary data.</text>
</comment>